<evidence type="ECO:0000256" key="2">
    <source>
        <dbReference type="ARBA" id="ARBA00004184"/>
    </source>
</evidence>
<dbReference type="InterPro" id="IPR020546">
    <property type="entry name" value="ATP_synth_F1_dsu/esu_N"/>
</dbReference>
<dbReference type="AlphaFoldDB" id="A0AAU7Q504"/>
<keyword evidence="9" id="KW-1003">Cell membrane</keyword>
<dbReference type="RefSeq" id="WP_047759332.1">
    <property type="nucleotide sequence ID" value="NZ_CP157942.1"/>
</dbReference>
<evidence type="ECO:0000256" key="9">
    <source>
        <dbReference type="HAMAP-Rule" id="MF_00530"/>
    </source>
</evidence>
<keyword evidence="10" id="KW-1133">Transmembrane helix</keyword>
<dbReference type="GO" id="GO:0012505">
    <property type="term" value="C:endomembrane system"/>
    <property type="evidence" value="ECO:0007669"/>
    <property type="project" value="UniProtKB-SubCell"/>
</dbReference>
<evidence type="ECO:0000256" key="3">
    <source>
        <dbReference type="ARBA" id="ARBA00005712"/>
    </source>
</evidence>
<accession>A0AAU7Q504</accession>
<gene>
    <name evidence="9" type="primary">atpC</name>
    <name evidence="12" type="ORF">ABLO99_01965</name>
</gene>
<organism evidence="12">
    <name type="scientific">Wolbachia endosymbiont of Armadillidium arcangelii</name>
    <dbReference type="NCBI Taxonomy" id="3158571"/>
    <lineage>
        <taxon>Bacteria</taxon>
        <taxon>Pseudomonadati</taxon>
        <taxon>Pseudomonadota</taxon>
        <taxon>Alphaproteobacteria</taxon>
        <taxon>Rickettsiales</taxon>
        <taxon>Anaplasmataceae</taxon>
        <taxon>Wolbachieae</taxon>
        <taxon>Wolbachia</taxon>
    </lineage>
</organism>
<sequence length="114" mass="12969">MNTFKVQFFSPDNKISFDEVVSLSVSGLEGELMILAYYSPYLIYLLPGIITAQMNNQTKKKVVIDSGILEVANNNCSIVTNQIQVFDHLTHDEESLKNKRVGIYLNYLDEKFLS</sequence>
<evidence type="ECO:0000256" key="10">
    <source>
        <dbReference type="SAM" id="Phobius"/>
    </source>
</evidence>
<feature type="domain" description="ATP synthase F1 complex delta/epsilon subunit N-terminal" evidence="11">
    <location>
        <begin position="4"/>
        <end position="82"/>
    </location>
</feature>
<comment type="similarity">
    <text evidence="3 9">Belongs to the ATPase epsilon chain family.</text>
</comment>
<evidence type="ECO:0000256" key="4">
    <source>
        <dbReference type="ARBA" id="ARBA00022448"/>
    </source>
</evidence>
<feature type="transmembrane region" description="Helical" evidence="10">
    <location>
        <begin position="32"/>
        <end position="52"/>
    </location>
</feature>
<dbReference type="SUPFAM" id="SSF51344">
    <property type="entry name" value="Epsilon subunit of F1F0-ATP synthase N-terminal domain"/>
    <property type="match status" value="1"/>
</dbReference>
<dbReference type="Gene3D" id="2.60.15.10">
    <property type="entry name" value="F0F1 ATP synthase delta/epsilon subunit, N-terminal"/>
    <property type="match status" value="1"/>
</dbReference>
<protein>
    <recommendedName>
        <fullName evidence="9">ATP synthase epsilon chain</fullName>
    </recommendedName>
    <alternativeName>
        <fullName evidence="9">ATP synthase F1 sector epsilon subunit</fullName>
    </alternativeName>
    <alternativeName>
        <fullName evidence="9">F-ATPase epsilon subunit</fullName>
    </alternativeName>
</protein>
<keyword evidence="8 9" id="KW-0139">CF(1)</keyword>
<comment type="function">
    <text evidence="1 9">Produces ATP from ADP in the presence of a proton gradient across the membrane.</text>
</comment>
<dbReference type="Pfam" id="PF02823">
    <property type="entry name" value="ATP-synt_DE_N"/>
    <property type="match status" value="1"/>
</dbReference>
<dbReference type="InterPro" id="IPR036771">
    <property type="entry name" value="ATPsynth_dsu/esu_N"/>
</dbReference>
<keyword evidence="7 9" id="KW-0472">Membrane</keyword>
<comment type="subunit">
    <text evidence="9">F-type ATPases have 2 components, CF(1) - the catalytic core - and CF(0) - the membrane proton channel. CF(1) has five subunits: alpha(3), beta(3), gamma(1), delta(1), epsilon(1). CF(0) has three main subunits: a, b and c.</text>
</comment>
<keyword evidence="6 9" id="KW-0406">Ion transport</keyword>
<dbReference type="CDD" id="cd12152">
    <property type="entry name" value="F1-ATPase_delta"/>
    <property type="match status" value="1"/>
</dbReference>
<evidence type="ECO:0000259" key="11">
    <source>
        <dbReference type="Pfam" id="PF02823"/>
    </source>
</evidence>
<keyword evidence="10" id="KW-0812">Transmembrane</keyword>
<evidence type="ECO:0000256" key="5">
    <source>
        <dbReference type="ARBA" id="ARBA00022781"/>
    </source>
</evidence>
<evidence type="ECO:0000256" key="6">
    <source>
        <dbReference type="ARBA" id="ARBA00023065"/>
    </source>
</evidence>
<dbReference type="GO" id="GO:0005524">
    <property type="term" value="F:ATP binding"/>
    <property type="evidence" value="ECO:0007669"/>
    <property type="project" value="UniProtKB-UniRule"/>
</dbReference>
<evidence type="ECO:0000313" key="12">
    <source>
        <dbReference type="EMBL" id="XBS67812.1"/>
    </source>
</evidence>
<keyword evidence="5 9" id="KW-0375">Hydrogen ion transport</keyword>
<name>A0AAU7Q504_9RICK</name>
<dbReference type="HAMAP" id="MF_00530">
    <property type="entry name" value="ATP_synth_epsil_bac"/>
    <property type="match status" value="1"/>
</dbReference>
<reference evidence="12" key="1">
    <citation type="submission" date="2024-06" db="EMBL/GenBank/DDBJ databases">
        <authorList>
            <person name="Dussert Y."/>
            <person name="Peccoud J."/>
            <person name="Pigeault R."/>
        </authorList>
    </citation>
    <scope>NUCLEOTIDE SEQUENCE</scope>
    <source>
        <strain evidence="12">WArc</strain>
    </source>
</reference>
<keyword evidence="9" id="KW-0066">ATP synthesis</keyword>
<evidence type="ECO:0000256" key="7">
    <source>
        <dbReference type="ARBA" id="ARBA00023136"/>
    </source>
</evidence>
<keyword evidence="4 9" id="KW-0813">Transport</keyword>
<dbReference type="GO" id="GO:0045259">
    <property type="term" value="C:proton-transporting ATP synthase complex"/>
    <property type="evidence" value="ECO:0007669"/>
    <property type="project" value="UniProtKB-KW"/>
</dbReference>
<evidence type="ECO:0000256" key="1">
    <source>
        <dbReference type="ARBA" id="ARBA00003543"/>
    </source>
</evidence>
<comment type="subcellular location">
    <subcellularLocation>
        <location evidence="9">Cell membrane</location>
        <topology evidence="9">Peripheral membrane protein</topology>
    </subcellularLocation>
    <subcellularLocation>
        <location evidence="2">Endomembrane system</location>
        <topology evidence="2">Peripheral membrane protein</topology>
    </subcellularLocation>
</comment>
<dbReference type="GO" id="GO:0005886">
    <property type="term" value="C:plasma membrane"/>
    <property type="evidence" value="ECO:0007669"/>
    <property type="project" value="UniProtKB-SubCell"/>
</dbReference>
<evidence type="ECO:0000256" key="8">
    <source>
        <dbReference type="ARBA" id="ARBA00023196"/>
    </source>
</evidence>
<dbReference type="EMBL" id="CP157942">
    <property type="protein sequence ID" value="XBS67812.1"/>
    <property type="molecule type" value="Genomic_DNA"/>
</dbReference>
<proteinExistence type="inferred from homology"/>
<dbReference type="GO" id="GO:0046933">
    <property type="term" value="F:proton-transporting ATP synthase activity, rotational mechanism"/>
    <property type="evidence" value="ECO:0007669"/>
    <property type="project" value="UniProtKB-UniRule"/>
</dbReference>
<dbReference type="InterPro" id="IPR001469">
    <property type="entry name" value="ATP_synth_F1_dsu/esu"/>
</dbReference>